<keyword evidence="2" id="KW-0285">Flavoprotein</keyword>
<evidence type="ECO:0000313" key="5">
    <source>
        <dbReference type="EMBL" id="MFC0512769.1"/>
    </source>
</evidence>
<dbReference type="Pfam" id="PF01494">
    <property type="entry name" value="FAD_binding_3"/>
    <property type="match status" value="1"/>
</dbReference>
<dbReference type="GO" id="GO:0004497">
    <property type="term" value="F:monooxygenase activity"/>
    <property type="evidence" value="ECO:0007669"/>
    <property type="project" value="UniProtKB-KW"/>
</dbReference>
<comment type="caution">
    <text evidence="5">The sequence shown here is derived from an EMBL/GenBank/DDBJ whole genome shotgun (WGS) entry which is preliminary data.</text>
</comment>
<dbReference type="Gene3D" id="3.40.30.120">
    <property type="match status" value="1"/>
</dbReference>
<dbReference type="PANTHER" id="PTHR43004:SF19">
    <property type="entry name" value="BINDING MONOOXYGENASE, PUTATIVE (JCVI)-RELATED"/>
    <property type="match status" value="1"/>
</dbReference>
<dbReference type="RefSeq" id="WP_377020645.1">
    <property type="nucleotide sequence ID" value="NZ_JBHLTS010000004.1"/>
</dbReference>
<accession>A0ABV6L029</accession>
<evidence type="ECO:0000256" key="2">
    <source>
        <dbReference type="ARBA" id="ARBA00022630"/>
    </source>
</evidence>
<feature type="domain" description="FAD-binding" evidence="4">
    <location>
        <begin position="3"/>
        <end position="345"/>
    </location>
</feature>
<keyword evidence="5" id="KW-0560">Oxidoreductase</keyword>
<dbReference type="InterPro" id="IPR036188">
    <property type="entry name" value="FAD/NAD-bd_sf"/>
</dbReference>
<dbReference type="InterPro" id="IPR002938">
    <property type="entry name" value="FAD-bd"/>
</dbReference>
<organism evidence="5 6">
    <name type="scientific">Mucilaginibacter angelicae</name>
    <dbReference type="NCBI Taxonomy" id="869718"/>
    <lineage>
        <taxon>Bacteria</taxon>
        <taxon>Pseudomonadati</taxon>
        <taxon>Bacteroidota</taxon>
        <taxon>Sphingobacteriia</taxon>
        <taxon>Sphingobacteriales</taxon>
        <taxon>Sphingobacteriaceae</taxon>
        <taxon>Mucilaginibacter</taxon>
    </lineage>
</organism>
<protein>
    <submittedName>
        <fullName evidence="5">FAD-dependent monooxygenase</fullName>
    </submittedName>
</protein>
<evidence type="ECO:0000256" key="3">
    <source>
        <dbReference type="ARBA" id="ARBA00022827"/>
    </source>
</evidence>
<evidence type="ECO:0000259" key="4">
    <source>
        <dbReference type="Pfam" id="PF01494"/>
    </source>
</evidence>
<reference evidence="5 6" key="1">
    <citation type="submission" date="2024-09" db="EMBL/GenBank/DDBJ databases">
        <authorList>
            <person name="Sun Q."/>
            <person name="Mori K."/>
        </authorList>
    </citation>
    <scope>NUCLEOTIDE SEQUENCE [LARGE SCALE GENOMIC DNA]</scope>
    <source>
        <strain evidence="5 6">NCAIM B.02415</strain>
    </source>
</reference>
<evidence type="ECO:0000256" key="1">
    <source>
        <dbReference type="ARBA" id="ARBA00001974"/>
    </source>
</evidence>
<keyword evidence="3" id="KW-0274">FAD</keyword>
<gene>
    <name evidence="5" type="ORF">ACFFGT_01120</name>
</gene>
<sequence length="517" mass="58968">MHTQVIIIGAGPTGLMAACQLARFNIDFIIIDTKPAPTHESRAMLVTARSMEIYQQMGIVDTVLQHGKVISKFAIYMNGREKAALKTAEAGNGLTDFPNLQAFEQFKNEELLYEQLKTTGHDVLWRTSLLSFEQNEDFVLANLYDKSDPFRKISVKASYLMACDGASSLVRQQLGLDFAGGTYQNKFFVADVQLNWQQPPNKLIASLSRLNFCAFFPMYGDNNYRILGTLPEGFAGTDHVSFDDLKDVITNNVKLPLSFEKLNWFSVYKLHHRCIESFRVNRCFLLGDAAHIHSPAGGQGMNTGLQDAHNLAWKLAMVLQGAAGKKLLDTYHDERHPFAQWLMKFTDNVFAFMTGRNWFIYQMRTHFMPYILRLVLSTKWITRRIFRVLSQIWYSYKKSPLSLQFIKQKLKFSAGDRCPYVMTEVDGKLQSVYHLLTEAKFHLLCIGGSLDSDYLPGNLKPYIKIVNLPLNESWQKLGVKTDLYLLIRPDNYIGLMSDEISPALITGYFDMFKANVN</sequence>
<comment type="cofactor">
    <cofactor evidence="1">
        <name>FAD</name>
        <dbReference type="ChEBI" id="CHEBI:57692"/>
    </cofactor>
</comment>
<dbReference type="Gene3D" id="3.30.70.2450">
    <property type="match status" value="1"/>
</dbReference>
<dbReference type="PRINTS" id="PR00420">
    <property type="entry name" value="RNGMNOXGNASE"/>
</dbReference>
<dbReference type="InterPro" id="IPR050641">
    <property type="entry name" value="RIFMO-like"/>
</dbReference>
<dbReference type="Gene3D" id="3.50.50.60">
    <property type="entry name" value="FAD/NAD(P)-binding domain"/>
    <property type="match status" value="1"/>
</dbReference>
<proteinExistence type="predicted"/>
<dbReference type="PANTHER" id="PTHR43004">
    <property type="entry name" value="TRK SYSTEM POTASSIUM UPTAKE PROTEIN"/>
    <property type="match status" value="1"/>
</dbReference>
<dbReference type="SUPFAM" id="SSF51905">
    <property type="entry name" value="FAD/NAD(P)-binding domain"/>
    <property type="match status" value="1"/>
</dbReference>
<name>A0ABV6L029_9SPHI</name>
<keyword evidence="6" id="KW-1185">Reference proteome</keyword>
<dbReference type="EMBL" id="JBHLTS010000004">
    <property type="protein sequence ID" value="MFC0512769.1"/>
    <property type="molecule type" value="Genomic_DNA"/>
</dbReference>
<dbReference type="Proteomes" id="UP001589828">
    <property type="component" value="Unassembled WGS sequence"/>
</dbReference>
<evidence type="ECO:0000313" key="6">
    <source>
        <dbReference type="Proteomes" id="UP001589828"/>
    </source>
</evidence>
<keyword evidence="5" id="KW-0503">Monooxygenase</keyword>